<dbReference type="Pfam" id="PF01084">
    <property type="entry name" value="Ribosomal_S18"/>
    <property type="match status" value="1"/>
</dbReference>
<evidence type="ECO:0008006" key="6">
    <source>
        <dbReference type="Google" id="ProtNLM"/>
    </source>
</evidence>
<reference evidence="4" key="2">
    <citation type="submission" date="2021-01" db="UniProtKB">
        <authorList>
            <consortium name="EnsemblMetazoa"/>
        </authorList>
    </citation>
    <scope>IDENTIFICATION</scope>
</reference>
<dbReference type="SUPFAM" id="SSF46911">
    <property type="entry name" value="Ribosomal protein S18"/>
    <property type="match status" value="1"/>
</dbReference>
<evidence type="ECO:0000256" key="2">
    <source>
        <dbReference type="ARBA" id="ARBA00022980"/>
    </source>
</evidence>
<proteinExistence type="inferred from homology"/>
<accession>A0A7M7RGK9</accession>
<protein>
    <recommendedName>
        <fullName evidence="6">Mitochondrial ribosomal protein S18C</fullName>
    </recommendedName>
</protein>
<reference evidence="5" key="1">
    <citation type="submission" date="2015-02" db="EMBL/GenBank/DDBJ databases">
        <title>Genome sequencing for Strongylocentrotus purpuratus.</title>
        <authorList>
            <person name="Murali S."/>
            <person name="Liu Y."/>
            <person name="Vee V."/>
            <person name="English A."/>
            <person name="Wang M."/>
            <person name="Skinner E."/>
            <person name="Han Y."/>
            <person name="Muzny D.M."/>
            <person name="Worley K.C."/>
            <person name="Gibbs R.A."/>
        </authorList>
    </citation>
    <scope>NUCLEOTIDE SEQUENCE</scope>
</reference>
<sequence length="195" mass="22419">MAAYTTSRNLVRLTTKICSLQASLRLHRTFPILTTSTSQQARSLCRSSEWKNPHKDRQQVQQTEAIDCEEDPYKLAVEKCILCKYQVPISYKNVQLLSQFVSPNTGRIFGRHITKLCEAQQRRVTKAVKRAITMGFMPSQYRTTQFLKDPSLYDVRYTGSIAIGQYSKLPDSNISEEELLEMQQRAEEEAKTTQS</sequence>
<dbReference type="InterPro" id="IPR001648">
    <property type="entry name" value="Ribosomal_bS18"/>
</dbReference>
<dbReference type="GO" id="GO:0070181">
    <property type="term" value="F:small ribosomal subunit rRNA binding"/>
    <property type="evidence" value="ECO:0000318"/>
    <property type="project" value="GO_Central"/>
</dbReference>
<keyword evidence="2" id="KW-0689">Ribosomal protein</keyword>
<dbReference type="KEGG" id="spu:587448"/>
<dbReference type="RefSeq" id="XP_792269.1">
    <property type="nucleotide sequence ID" value="XM_787176.5"/>
</dbReference>
<evidence type="ECO:0000256" key="1">
    <source>
        <dbReference type="ARBA" id="ARBA00005589"/>
    </source>
</evidence>
<dbReference type="PANTHER" id="PTHR13479:SF40">
    <property type="entry name" value="SMALL RIBOSOMAL SUBUNIT PROTEIN BS18M"/>
    <property type="match status" value="1"/>
</dbReference>
<comment type="similarity">
    <text evidence="1">Belongs to the bacterial ribosomal protein bS18 family.</text>
</comment>
<dbReference type="GO" id="GO:0003735">
    <property type="term" value="F:structural constituent of ribosome"/>
    <property type="evidence" value="ECO:0000318"/>
    <property type="project" value="GO_Central"/>
</dbReference>
<name>A0A7M7RGK9_STRPU</name>
<dbReference type="InParanoid" id="A0A7M7RGK9"/>
<keyword evidence="3" id="KW-0687">Ribonucleoprotein</keyword>
<dbReference type="Proteomes" id="UP000007110">
    <property type="component" value="Unassembled WGS sequence"/>
</dbReference>
<evidence type="ECO:0000256" key="3">
    <source>
        <dbReference type="ARBA" id="ARBA00023274"/>
    </source>
</evidence>
<evidence type="ECO:0000313" key="5">
    <source>
        <dbReference type="Proteomes" id="UP000007110"/>
    </source>
</evidence>
<dbReference type="GO" id="GO:0005763">
    <property type="term" value="C:mitochondrial small ribosomal subunit"/>
    <property type="evidence" value="ECO:0000318"/>
    <property type="project" value="GO_Central"/>
</dbReference>
<dbReference type="PANTHER" id="PTHR13479">
    <property type="entry name" value="30S RIBOSOMAL PROTEIN S18"/>
    <property type="match status" value="1"/>
</dbReference>
<dbReference type="GeneID" id="587448"/>
<keyword evidence="5" id="KW-1185">Reference proteome</keyword>
<dbReference type="OMA" id="NCEEDPY"/>
<dbReference type="Gene3D" id="4.10.640.10">
    <property type="entry name" value="Ribosomal protein S18"/>
    <property type="match status" value="1"/>
</dbReference>
<dbReference type="NCBIfam" id="TIGR00165">
    <property type="entry name" value="S18"/>
    <property type="match status" value="1"/>
</dbReference>
<dbReference type="AlphaFoldDB" id="A0A7M7RGK9"/>
<dbReference type="InterPro" id="IPR036870">
    <property type="entry name" value="Ribosomal_bS18_sf"/>
</dbReference>
<evidence type="ECO:0000313" key="4">
    <source>
        <dbReference type="EnsemblMetazoa" id="XP_792269"/>
    </source>
</evidence>
<dbReference type="OrthoDB" id="10066799at2759"/>
<dbReference type="EnsemblMetazoa" id="XM_787176">
    <property type="protein sequence ID" value="XP_792269"/>
    <property type="gene ID" value="LOC587448"/>
</dbReference>
<organism evidence="4 5">
    <name type="scientific">Strongylocentrotus purpuratus</name>
    <name type="common">Purple sea urchin</name>
    <dbReference type="NCBI Taxonomy" id="7668"/>
    <lineage>
        <taxon>Eukaryota</taxon>
        <taxon>Metazoa</taxon>
        <taxon>Echinodermata</taxon>
        <taxon>Eleutherozoa</taxon>
        <taxon>Echinozoa</taxon>
        <taxon>Echinoidea</taxon>
        <taxon>Euechinoidea</taxon>
        <taxon>Echinacea</taxon>
        <taxon>Camarodonta</taxon>
        <taxon>Echinidea</taxon>
        <taxon>Strongylocentrotidae</taxon>
        <taxon>Strongylocentrotus</taxon>
    </lineage>
</organism>
<dbReference type="GO" id="GO:0006412">
    <property type="term" value="P:translation"/>
    <property type="evidence" value="ECO:0000318"/>
    <property type="project" value="GO_Central"/>
</dbReference>